<dbReference type="Gene3D" id="3.30.470.20">
    <property type="entry name" value="ATP-grasp fold, B domain"/>
    <property type="match status" value="1"/>
</dbReference>
<dbReference type="Gene3D" id="3.40.50.20">
    <property type="match status" value="1"/>
</dbReference>
<keyword evidence="3 4" id="KW-0067">ATP-binding</keyword>
<feature type="domain" description="ATP-grasp" evidence="5">
    <location>
        <begin position="111"/>
        <end position="286"/>
    </location>
</feature>
<name>A0A133V6S7_9EURY</name>
<dbReference type="GO" id="GO:0005524">
    <property type="term" value="F:ATP binding"/>
    <property type="evidence" value="ECO:0007669"/>
    <property type="project" value="UniProtKB-UniRule"/>
</dbReference>
<gene>
    <name evidence="6" type="ORF">AKJ43_02410</name>
</gene>
<evidence type="ECO:0000256" key="2">
    <source>
        <dbReference type="ARBA" id="ARBA00022741"/>
    </source>
</evidence>
<dbReference type="PANTHER" id="PTHR21621">
    <property type="entry name" value="RIBOSOMAL PROTEIN S6 MODIFICATION PROTEIN"/>
    <property type="match status" value="1"/>
</dbReference>
<reference evidence="6 7" key="1">
    <citation type="journal article" date="2016" name="Sci. Rep.">
        <title>Metabolic traits of an uncultured archaeal lineage -MSBL1- from brine pools of the Red Sea.</title>
        <authorList>
            <person name="Mwirichia R."/>
            <person name="Alam I."/>
            <person name="Rashid M."/>
            <person name="Vinu M."/>
            <person name="Ba-Alawi W."/>
            <person name="Anthony Kamau A."/>
            <person name="Kamanda Ngugi D."/>
            <person name="Goker M."/>
            <person name="Klenk H.P."/>
            <person name="Bajic V."/>
            <person name="Stingl U."/>
        </authorList>
    </citation>
    <scope>NUCLEOTIDE SEQUENCE [LARGE SCALE GENOMIC DNA]</scope>
    <source>
        <strain evidence="6">SCGC-AAA261D19</strain>
    </source>
</reference>
<dbReference type="AlphaFoldDB" id="A0A133V6S7"/>
<organism evidence="6 7">
    <name type="scientific">candidate division MSBL1 archaeon SCGC-AAA261D19</name>
    <dbReference type="NCBI Taxonomy" id="1698273"/>
    <lineage>
        <taxon>Archaea</taxon>
        <taxon>Methanobacteriati</taxon>
        <taxon>Methanobacteriota</taxon>
        <taxon>candidate division MSBL1</taxon>
    </lineage>
</organism>
<dbReference type="InterPro" id="IPR013651">
    <property type="entry name" value="ATP-grasp_RimK-type"/>
</dbReference>
<dbReference type="NCBIfam" id="TIGR00768">
    <property type="entry name" value="rimK_fam"/>
    <property type="match status" value="1"/>
</dbReference>
<dbReference type="Pfam" id="PF08443">
    <property type="entry name" value="RimK"/>
    <property type="match status" value="1"/>
</dbReference>
<evidence type="ECO:0000259" key="5">
    <source>
        <dbReference type="PROSITE" id="PS50975"/>
    </source>
</evidence>
<protein>
    <recommendedName>
        <fullName evidence="5">ATP-grasp domain-containing protein</fullName>
    </recommendedName>
</protein>
<dbReference type="GO" id="GO:0046872">
    <property type="term" value="F:metal ion binding"/>
    <property type="evidence" value="ECO:0007669"/>
    <property type="project" value="UniProtKB-KW"/>
</dbReference>
<comment type="caution">
    <text evidence="6">The sequence shown here is derived from an EMBL/GenBank/DDBJ whole genome shotgun (WGS) entry which is preliminary data.</text>
</comment>
<dbReference type="InterPro" id="IPR011761">
    <property type="entry name" value="ATP-grasp"/>
</dbReference>
<dbReference type="InterPro" id="IPR004666">
    <property type="entry name" value="Rp_bS6_RimK/Lys_biosynth_LsyX"/>
</dbReference>
<proteinExistence type="predicted"/>
<dbReference type="PANTHER" id="PTHR21621:SF0">
    <property type="entry name" value="BETA-CITRYLGLUTAMATE SYNTHASE B-RELATED"/>
    <property type="match status" value="1"/>
</dbReference>
<dbReference type="EMBL" id="LHXX01000024">
    <property type="protein sequence ID" value="KXB02133.1"/>
    <property type="molecule type" value="Genomic_DNA"/>
</dbReference>
<keyword evidence="2 4" id="KW-0547">Nucleotide-binding</keyword>
<accession>A0A133V6S7</accession>
<dbReference type="Proteomes" id="UP000070400">
    <property type="component" value="Unassembled WGS sequence"/>
</dbReference>
<evidence type="ECO:0000256" key="3">
    <source>
        <dbReference type="ARBA" id="ARBA00022840"/>
    </source>
</evidence>
<dbReference type="GO" id="GO:0005737">
    <property type="term" value="C:cytoplasm"/>
    <property type="evidence" value="ECO:0007669"/>
    <property type="project" value="TreeGrafter"/>
</dbReference>
<evidence type="ECO:0000256" key="1">
    <source>
        <dbReference type="ARBA" id="ARBA00022723"/>
    </source>
</evidence>
<keyword evidence="1" id="KW-0479">Metal-binding</keyword>
<dbReference type="PROSITE" id="PS50975">
    <property type="entry name" value="ATP_GRASP"/>
    <property type="match status" value="1"/>
</dbReference>
<dbReference type="SUPFAM" id="SSF56059">
    <property type="entry name" value="Glutathione synthetase ATP-binding domain-like"/>
    <property type="match status" value="1"/>
</dbReference>
<sequence length="289" mass="31815">MDHGGNREIHTEAVVISIERDWSTDSLMKVMEARMKSRPVLLNPDSVSVAEGGLVYSGRKIEPELVIVRRLKPSHLQSGLTSSVLRGLEEGCKVINRFQAIATAANKGESSVILAKRGIPVPRFLVTRDFEEAWRFVREEGKVVQKPLYGFQGVGLRIITSEDKDKLIDQIGSSDPIYLQSYIEKSGWDGRILVAGKKPVAAMKRITGNDWRTNLARGGRAKPWKPSQKTINIAVQAVDALGLDYGAVDLVGDLKLVMEINGTPGWRGLQSVAEVNVAERLTEIFLGEG</sequence>
<evidence type="ECO:0000313" key="7">
    <source>
        <dbReference type="Proteomes" id="UP000070400"/>
    </source>
</evidence>
<evidence type="ECO:0000256" key="4">
    <source>
        <dbReference type="PROSITE-ProRule" id="PRU00409"/>
    </source>
</evidence>
<dbReference type="Gene3D" id="3.30.1490.20">
    <property type="entry name" value="ATP-grasp fold, A domain"/>
    <property type="match status" value="1"/>
</dbReference>
<keyword evidence="7" id="KW-1185">Reference proteome</keyword>
<dbReference type="GO" id="GO:0016879">
    <property type="term" value="F:ligase activity, forming carbon-nitrogen bonds"/>
    <property type="evidence" value="ECO:0007669"/>
    <property type="project" value="TreeGrafter"/>
</dbReference>
<dbReference type="InterPro" id="IPR013815">
    <property type="entry name" value="ATP_grasp_subdomain_1"/>
</dbReference>
<evidence type="ECO:0000313" key="6">
    <source>
        <dbReference type="EMBL" id="KXB02133.1"/>
    </source>
</evidence>